<dbReference type="AlphaFoldDB" id="A0AAV9U6C3"/>
<keyword evidence="5" id="KW-1185">Reference proteome</keyword>
<dbReference type="GO" id="GO:0000981">
    <property type="term" value="F:DNA-binding transcription factor activity, RNA polymerase II-specific"/>
    <property type="evidence" value="ECO:0007669"/>
    <property type="project" value="InterPro"/>
</dbReference>
<dbReference type="Proteomes" id="UP001373714">
    <property type="component" value="Unassembled WGS sequence"/>
</dbReference>
<protein>
    <recommendedName>
        <fullName evidence="3">Zn(2)-C6 fungal-type domain-containing protein</fullName>
    </recommendedName>
</protein>
<dbReference type="PANTHER" id="PTHR47256:SF10">
    <property type="entry name" value="ZN(II)2CYS6 TRANSCRIPTION FACTOR (EUROFUNG)"/>
    <property type="match status" value="1"/>
</dbReference>
<dbReference type="SUPFAM" id="SSF57701">
    <property type="entry name" value="Zn2/Cys6 DNA-binding domain"/>
    <property type="match status" value="1"/>
</dbReference>
<dbReference type="Pfam" id="PF00172">
    <property type="entry name" value="Zn_clus"/>
    <property type="match status" value="1"/>
</dbReference>
<dbReference type="PROSITE" id="PS00463">
    <property type="entry name" value="ZN2_CY6_FUNGAL_1"/>
    <property type="match status" value="1"/>
</dbReference>
<dbReference type="GO" id="GO:0008270">
    <property type="term" value="F:zinc ion binding"/>
    <property type="evidence" value="ECO:0007669"/>
    <property type="project" value="InterPro"/>
</dbReference>
<dbReference type="Gene3D" id="4.10.240.10">
    <property type="entry name" value="Zn(2)-C6 fungal-type DNA-binding domain"/>
    <property type="match status" value="1"/>
</dbReference>
<evidence type="ECO:0000256" key="1">
    <source>
        <dbReference type="ARBA" id="ARBA00023242"/>
    </source>
</evidence>
<reference evidence="4 5" key="1">
    <citation type="submission" date="2019-10" db="EMBL/GenBank/DDBJ databases">
        <authorList>
            <person name="Palmer J.M."/>
        </authorList>
    </citation>
    <scope>NUCLEOTIDE SEQUENCE [LARGE SCALE GENOMIC DNA]</scope>
    <source>
        <strain evidence="4 5">TWF730</strain>
    </source>
</reference>
<name>A0AAV9U6C3_9PEZI</name>
<dbReference type="InterPro" id="IPR036864">
    <property type="entry name" value="Zn2-C6_fun-type_DNA-bd_sf"/>
</dbReference>
<evidence type="ECO:0000313" key="4">
    <source>
        <dbReference type="EMBL" id="KAK6334461.1"/>
    </source>
</evidence>
<dbReference type="SMART" id="SM00066">
    <property type="entry name" value="GAL4"/>
    <property type="match status" value="1"/>
</dbReference>
<sequence length="293" mass="32052">MALAQKRAHGAQLDSASRRQSLRAGQSVVAVQLCSWKPEPTALVCYHVARISDENRPTVWQRLSFPTNHISLGRSSSTIAVARGGDITSSPQFDTLKIAPFDSQPGDIQPHLIAPDAPRRLEEFRHFWCGNFFLKVHRAVAKYFSGRQTQQINIAKTYMSGVQPRTAAKRISSACGSCKKGKCKCSGPPAPCESCARKGRECVFEVALDGRRKESAKAALDAIKSKHDALESLFNCLQSGNDDAVLSLVNAIRKGSKLPELEKVVEKHQENVGARETEEVIAGPSRQANTDTE</sequence>
<evidence type="ECO:0000313" key="5">
    <source>
        <dbReference type="Proteomes" id="UP001373714"/>
    </source>
</evidence>
<feature type="region of interest" description="Disordered" evidence="2">
    <location>
        <begin position="269"/>
        <end position="293"/>
    </location>
</feature>
<organism evidence="4 5">
    <name type="scientific">Orbilia blumenaviensis</name>
    <dbReference type="NCBI Taxonomy" id="1796055"/>
    <lineage>
        <taxon>Eukaryota</taxon>
        <taxon>Fungi</taxon>
        <taxon>Dikarya</taxon>
        <taxon>Ascomycota</taxon>
        <taxon>Pezizomycotina</taxon>
        <taxon>Orbiliomycetes</taxon>
        <taxon>Orbiliales</taxon>
        <taxon>Orbiliaceae</taxon>
        <taxon>Orbilia</taxon>
    </lineage>
</organism>
<evidence type="ECO:0000256" key="2">
    <source>
        <dbReference type="SAM" id="MobiDB-lite"/>
    </source>
</evidence>
<dbReference type="PANTHER" id="PTHR47256">
    <property type="entry name" value="ZN(II)2CYS6 TRANSCRIPTION FACTOR (EUROFUNG)-RELATED"/>
    <property type="match status" value="1"/>
</dbReference>
<feature type="domain" description="Zn(2)-C6 fungal-type" evidence="3">
    <location>
        <begin position="174"/>
        <end position="204"/>
    </location>
</feature>
<evidence type="ECO:0000259" key="3">
    <source>
        <dbReference type="PROSITE" id="PS50048"/>
    </source>
</evidence>
<dbReference type="InterPro" id="IPR001138">
    <property type="entry name" value="Zn2Cys6_DnaBD"/>
</dbReference>
<proteinExistence type="predicted"/>
<gene>
    <name evidence="4" type="ORF">TWF730_003675</name>
</gene>
<feature type="compositionally biased region" description="Basic and acidic residues" evidence="2">
    <location>
        <begin position="269"/>
        <end position="278"/>
    </location>
</feature>
<dbReference type="PROSITE" id="PS50048">
    <property type="entry name" value="ZN2_CY6_FUNGAL_2"/>
    <property type="match status" value="1"/>
</dbReference>
<dbReference type="CDD" id="cd00067">
    <property type="entry name" value="GAL4"/>
    <property type="match status" value="1"/>
</dbReference>
<dbReference type="InterPro" id="IPR053187">
    <property type="entry name" value="Notoamide_regulator"/>
</dbReference>
<dbReference type="EMBL" id="JAVHNS010000015">
    <property type="protein sequence ID" value="KAK6334461.1"/>
    <property type="molecule type" value="Genomic_DNA"/>
</dbReference>
<keyword evidence="1" id="KW-0539">Nucleus</keyword>
<accession>A0AAV9U6C3</accession>
<comment type="caution">
    <text evidence="4">The sequence shown here is derived from an EMBL/GenBank/DDBJ whole genome shotgun (WGS) entry which is preliminary data.</text>
</comment>